<dbReference type="Proteomes" id="UP001147782">
    <property type="component" value="Unassembled WGS sequence"/>
</dbReference>
<reference evidence="2" key="1">
    <citation type="submission" date="2022-11" db="EMBL/GenBank/DDBJ databases">
        <authorList>
            <person name="Petersen C."/>
        </authorList>
    </citation>
    <scope>NUCLEOTIDE SEQUENCE</scope>
    <source>
        <strain evidence="2">IBT 29864</strain>
    </source>
</reference>
<organism evidence="2 3">
    <name type="scientific">Penicillium cataractarum</name>
    <dbReference type="NCBI Taxonomy" id="2100454"/>
    <lineage>
        <taxon>Eukaryota</taxon>
        <taxon>Fungi</taxon>
        <taxon>Dikarya</taxon>
        <taxon>Ascomycota</taxon>
        <taxon>Pezizomycotina</taxon>
        <taxon>Eurotiomycetes</taxon>
        <taxon>Eurotiomycetidae</taxon>
        <taxon>Eurotiales</taxon>
        <taxon>Aspergillaceae</taxon>
        <taxon>Penicillium</taxon>
    </lineage>
</organism>
<dbReference type="Gene3D" id="3.10.10.10">
    <property type="entry name" value="HIV Type 1 Reverse Transcriptase, subunit A, domain 1"/>
    <property type="match status" value="1"/>
</dbReference>
<dbReference type="InterPro" id="IPR000477">
    <property type="entry name" value="RT_dom"/>
</dbReference>
<dbReference type="InterPro" id="IPR043502">
    <property type="entry name" value="DNA/RNA_pol_sf"/>
</dbReference>
<dbReference type="Pfam" id="PF00078">
    <property type="entry name" value="RVT_1"/>
    <property type="match status" value="1"/>
</dbReference>
<accession>A0A9W9SH46</accession>
<dbReference type="PANTHER" id="PTHR33050">
    <property type="entry name" value="REVERSE TRANSCRIPTASE DOMAIN-CONTAINING PROTEIN"/>
    <property type="match status" value="1"/>
</dbReference>
<keyword evidence="3" id="KW-1185">Reference proteome</keyword>
<dbReference type="GeneID" id="81437792"/>
<reference evidence="2" key="2">
    <citation type="journal article" date="2023" name="IMA Fungus">
        <title>Comparative genomic study of the Penicillium genus elucidates a diverse pangenome and 15 lateral gene transfer events.</title>
        <authorList>
            <person name="Petersen C."/>
            <person name="Sorensen T."/>
            <person name="Nielsen M.R."/>
            <person name="Sondergaard T.E."/>
            <person name="Sorensen J.L."/>
            <person name="Fitzpatrick D.A."/>
            <person name="Frisvad J.C."/>
            <person name="Nielsen K.L."/>
        </authorList>
    </citation>
    <scope>NUCLEOTIDE SEQUENCE</scope>
    <source>
        <strain evidence="2">IBT 29864</strain>
    </source>
</reference>
<gene>
    <name evidence="2" type="ORF">N7496_005684</name>
</gene>
<feature type="domain" description="Reverse transcriptase" evidence="1">
    <location>
        <begin position="78"/>
        <end position="275"/>
    </location>
</feature>
<dbReference type="SUPFAM" id="SSF56672">
    <property type="entry name" value="DNA/RNA polymerases"/>
    <property type="match status" value="1"/>
</dbReference>
<evidence type="ECO:0000313" key="2">
    <source>
        <dbReference type="EMBL" id="KAJ5378275.1"/>
    </source>
</evidence>
<evidence type="ECO:0000313" key="3">
    <source>
        <dbReference type="Proteomes" id="UP001147782"/>
    </source>
</evidence>
<dbReference type="OrthoDB" id="4346656at2759"/>
<dbReference type="AlphaFoldDB" id="A0A9W9SH46"/>
<dbReference type="PROSITE" id="PS50878">
    <property type="entry name" value="RT_POL"/>
    <property type="match status" value="1"/>
</dbReference>
<name>A0A9W9SH46_9EURO</name>
<dbReference type="RefSeq" id="XP_056557138.1">
    <property type="nucleotide sequence ID" value="XM_056698613.1"/>
</dbReference>
<comment type="caution">
    <text evidence="2">The sequence shown here is derived from an EMBL/GenBank/DDBJ whole genome shotgun (WGS) entry which is preliminary data.</text>
</comment>
<evidence type="ECO:0000259" key="1">
    <source>
        <dbReference type="PROSITE" id="PS50878"/>
    </source>
</evidence>
<dbReference type="PANTHER" id="PTHR33050:SF7">
    <property type="entry name" value="RIBONUCLEASE H"/>
    <property type="match status" value="1"/>
</dbReference>
<dbReference type="InterPro" id="IPR052055">
    <property type="entry name" value="Hepadnavirus_pol/RT"/>
</dbReference>
<dbReference type="EMBL" id="JAPZBS010000004">
    <property type="protein sequence ID" value="KAJ5378275.1"/>
    <property type="molecule type" value="Genomic_DNA"/>
</dbReference>
<sequence length="317" mass="34877">MVFDPSLPPMRDSTSPFITSAWETLLEHYPGDLGTICSGILTFGCRLGCTTRPTDRRTPNHRIDEPSLITQKLSHDLSSRRVQLSTGPVVVSPLGLVPKHDGGWRRIHDLSYPHGRSVNESIPDSASAIQYISIDNIFSLIRTSGRGCYIIKRDIKDAFRNIPVAPADRPLLAFSWDDKTYIECCLPFGLTTAPFIFNLFAEGLNWLLTAYLPLASIVHYLDDFIAIFPSSVGSLSKALTTFNTVYIPLTDALGIPRNDSKDAAGTVVSVLGVEIDTSLLQARMPHDKLTRASSEAASLPQLDRVSHKALQRVVGFL</sequence>
<proteinExistence type="predicted"/>
<protein>
    <recommendedName>
        <fullName evidence="1">Reverse transcriptase domain-containing protein</fullName>
    </recommendedName>
</protein>